<name>A0ACB7SVV9_HYAAI</name>
<proteinExistence type="predicted"/>
<comment type="caution">
    <text evidence="1">The sequence shown here is derived from an EMBL/GenBank/DDBJ whole genome shotgun (WGS) entry which is preliminary data.</text>
</comment>
<evidence type="ECO:0000313" key="1">
    <source>
        <dbReference type="EMBL" id="KAH6937953.1"/>
    </source>
</evidence>
<protein>
    <submittedName>
        <fullName evidence="1">Uncharacterized protein</fullName>
    </submittedName>
</protein>
<organism evidence="1 2">
    <name type="scientific">Hyalomma asiaticum</name>
    <name type="common">Tick</name>
    <dbReference type="NCBI Taxonomy" id="266040"/>
    <lineage>
        <taxon>Eukaryota</taxon>
        <taxon>Metazoa</taxon>
        <taxon>Ecdysozoa</taxon>
        <taxon>Arthropoda</taxon>
        <taxon>Chelicerata</taxon>
        <taxon>Arachnida</taxon>
        <taxon>Acari</taxon>
        <taxon>Parasitiformes</taxon>
        <taxon>Ixodida</taxon>
        <taxon>Ixodoidea</taxon>
        <taxon>Ixodidae</taxon>
        <taxon>Hyalomminae</taxon>
        <taxon>Hyalomma</taxon>
    </lineage>
</organism>
<dbReference type="EMBL" id="CM023482">
    <property type="protein sequence ID" value="KAH6937953.1"/>
    <property type="molecule type" value="Genomic_DNA"/>
</dbReference>
<reference evidence="1" key="1">
    <citation type="submission" date="2020-05" db="EMBL/GenBank/DDBJ databases">
        <title>Large-scale comparative analyses of tick genomes elucidate their genetic diversity and vector capacities.</title>
        <authorList>
            <person name="Jia N."/>
            <person name="Wang J."/>
            <person name="Shi W."/>
            <person name="Du L."/>
            <person name="Sun Y."/>
            <person name="Zhan W."/>
            <person name="Jiang J."/>
            <person name="Wang Q."/>
            <person name="Zhang B."/>
            <person name="Ji P."/>
            <person name="Sakyi L.B."/>
            <person name="Cui X."/>
            <person name="Yuan T."/>
            <person name="Jiang B."/>
            <person name="Yang W."/>
            <person name="Lam T.T.-Y."/>
            <person name="Chang Q."/>
            <person name="Ding S."/>
            <person name="Wang X."/>
            <person name="Zhu J."/>
            <person name="Ruan X."/>
            <person name="Zhao L."/>
            <person name="Wei J."/>
            <person name="Que T."/>
            <person name="Du C."/>
            <person name="Cheng J."/>
            <person name="Dai P."/>
            <person name="Han X."/>
            <person name="Huang E."/>
            <person name="Gao Y."/>
            <person name="Liu J."/>
            <person name="Shao H."/>
            <person name="Ye R."/>
            <person name="Li L."/>
            <person name="Wei W."/>
            <person name="Wang X."/>
            <person name="Wang C."/>
            <person name="Yang T."/>
            <person name="Huo Q."/>
            <person name="Li W."/>
            <person name="Guo W."/>
            <person name="Chen H."/>
            <person name="Zhou L."/>
            <person name="Ni X."/>
            <person name="Tian J."/>
            <person name="Zhou Y."/>
            <person name="Sheng Y."/>
            <person name="Liu T."/>
            <person name="Pan Y."/>
            <person name="Xia L."/>
            <person name="Li J."/>
            <person name="Zhao F."/>
            <person name="Cao W."/>
        </authorList>
    </citation>
    <scope>NUCLEOTIDE SEQUENCE</scope>
    <source>
        <strain evidence="1">Hyas-2018</strain>
    </source>
</reference>
<sequence length="230" mass="25041">MQPQHLVSFAFLYLILFGQKLPPQMEEKLISTTTTVEDELRKCFDLQGTGDDEQEHKRPRSLFKLKLKRSKTTASSSSSSTSVTQPPARTEPSLSISSGGGTTDDGSAGPTGPVPCLSGAHCGTPESATSSLPLLSKSPAKSPARLSQHGSPEKLAAIGCRPRVASWSAEQVAGWLAEIQMREYQDHFMRHDIRGPELLSLERRDLKELGITKVGHIKRILQAVADLKKL</sequence>
<accession>A0ACB7SVV9</accession>
<gene>
    <name evidence="1" type="ORF">HPB50_005465</name>
</gene>
<evidence type="ECO:0000313" key="2">
    <source>
        <dbReference type="Proteomes" id="UP000821845"/>
    </source>
</evidence>
<keyword evidence="2" id="KW-1185">Reference proteome</keyword>
<dbReference type="Proteomes" id="UP000821845">
    <property type="component" value="Chromosome 2"/>
</dbReference>